<dbReference type="OrthoDB" id="2721651at2"/>
<reference evidence="2 3" key="2">
    <citation type="journal article" date="2016" name="Genome Announc.">
        <title>Draft Genome Sequence of Oceanobacillus picturae Heshi-B3, Isolated from Fermented Rice Bran in a Traditional Japanese Seafood Dish.</title>
        <authorList>
            <person name="Akuzawa S."/>
            <person name="Nagaoka J."/>
            <person name="Kanekatsu M."/>
            <person name="Kanesaki Y."/>
            <person name="Suzuki T."/>
        </authorList>
    </citation>
    <scope>NUCLEOTIDE SEQUENCE [LARGE SCALE GENOMIC DNA]</scope>
    <source>
        <strain evidence="2 3">Heshi-B3</strain>
    </source>
</reference>
<dbReference type="Proteomes" id="UP000052946">
    <property type="component" value="Unassembled WGS sequence"/>
</dbReference>
<reference evidence="3" key="1">
    <citation type="submission" date="2015-07" db="EMBL/GenBank/DDBJ databases">
        <title>Draft Genome Sequence of Oceanobacillus picturae Heshi-B3 that Was Isolated from Fermented Rice Bran with Aging Salted Mackerel, Which Was Named Heshiko as Traditional Fermented Seafood in Japan.</title>
        <authorList>
            <person name="Akuzawa S."/>
            <person name="Nakagawa J."/>
            <person name="Kanekatsu T."/>
            <person name="Kanesaki Y."/>
            <person name="Suzuki T."/>
        </authorList>
    </citation>
    <scope>NUCLEOTIDE SEQUENCE [LARGE SCALE GENOMIC DNA]</scope>
    <source>
        <strain evidence="3">Heshi-B3</strain>
    </source>
</reference>
<keyword evidence="2" id="KW-0675">Receptor</keyword>
<name>A0A0U9H9F3_9BACI</name>
<evidence type="ECO:0000256" key="1">
    <source>
        <dbReference type="SAM" id="Phobius"/>
    </source>
</evidence>
<feature type="transmembrane region" description="Helical" evidence="1">
    <location>
        <begin position="7"/>
        <end position="26"/>
    </location>
</feature>
<accession>A0A0U9H9F3</accession>
<organism evidence="2 3">
    <name type="scientific">Oceanobacillus picturae</name>
    <dbReference type="NCBI Taxonomy" id="171693"/>
    <lineage>
        <taxon>Bacteria</taxon>
        <taxon>Bacillati</taxon>
        <taxon>Bacillota</taxon>
        <taxon>Bacilli</taxon>
        <taxon>Bacillales</taxon>
        <taxon>Bacillaceae</taxon>
        <taxon>Oceanobacillus</taxon>
    </lineage>
</organism>
<feature type="transmembrane region" description="Helical" evidence="1">
    <location>
        <begin position="64"/>
        <end position="88"/>
    </location>
</feature>
<evidence type="ECO:0000313" key="3">
    <source>
        <dbReference type="Proteomes" id="UP000052946"/>
    </source>
</evidence>
<keyword evidence="1" id="KW-0472">Membrane</keyword>
<comment type="caution">
    <text evidence="2">The sequence shown here is derived from an EMBL/GenBank/DDBJ whole genome shotgun (WGS) entry which is preliminary data.</text>
</comment>
<sequence>MFKFAVIFVHGLIFICATLISLGGHISIAPPDPSRMPGVIFTVFAMFNLLVIISIFVQLKVKKVWVFLVTVLGLMVLLYFLPHIVLYIEDILRG</sequence>
<dbReference type="RefSeq" id="WP_058949395.1">
    <property type="nucleotide sequence ID" value="NZ_BBXV01000010.1"/>
</dbReference>
<evidence type="ECO:0000313" key="2">
    <source>
        <dbReference type="EMBL" id="GAQ16756.1"/>
    </source>
</evidence>
<keyword evidence="1" id="KW-0812">Transmembrane</keyword>
<keyword evidence="1" id="KW-1133">Transmembrane helix</keyword>
<dbReference type="AlphaFoldDB" id="A0A0U9H9F3"/>
<proteinExistence type="predicted"/>
<feature type="transmembrane region" description="Helical" evidence="1">
    <location>
        <begin position="38"/>
        <end position="57"/>
    </location>
</feature>
<gene>
    <name evidence="2" type="ORF">OPHB3_0680</name>
</gene>
<protein>
    <submittedName>
        <fullName evidence="2">Neuropeptide FF receptor 2-like</fullName>
    </submittedName>
</protein>
<dbReference type="EMBL" id="BBXV01000010">
    <property type="protein sequence ID" value="GAQ16756.1"/>
    <property type="molecule type" value="Genomic_DNA"/>
</dbReference>